<feature type="domain" description="HIT" evidence="4">
    <location>
        <begin position="4"/>
        <end position="109"/>
    </location>
</feature>
<comment type="caution">
    <text evidence="5">The sequence shown here is derived from an EMBL/GenBank/DDBJ whole genome shotgun (WGS) entry which is preliminary data.</text>
</comment>
<accession>A0A1E7KRB4</accession>
<dbReference type="AlphaFoldDB" id="A0A1E7KRB4"/>
<dbReference type="Pfam" id="PF01230">
    <property type="entry name" value="HIT"/>
    <property type="match status" value="1"/>
</dbReference>
<feature type="active site" description="Tele-AMP-histidine intermediate" evidence="1">
    <location>
        <position position="96"/>
    </location>
</feature>
<feature type="short sequence motif" description="Histidine triad motif" evidence="2 3">
    <location>
        <begin position="94"/>
        <end position="98"/>
    </location>
</feature>
<dbReference type="Proteomes" id="UP000176005">
    <property type="component" value="Unassembled WGS sequence"/>
</dbReference>
<dbReference type="RefSeq" id="WP_070020276.1">
    <property type="nucleotide sequence ID" value="NZ_LJGW01000630.1"/>
</dbReference>
<protein>
    <submittedName>
        <fullName evidence="5">HIT family hydrolase</fullName>
    </submittedName>
</protein>
<dbReference type="InterPro" id="IPR036265">
    <property type="entry name" value="HIT-like_sf"/>
</dbReference>
<dbReference type="Gene3D" id="3.30.428.10">
    <property type="entry name" value="HIT-like"/>
    <property type="match status" value="1"/>
</dbReference>
<name>A0A1E7KRB4_9ACTN</name>
<dbReference type="GO" id="GO:0016787">
    <property type="term" value="F:hydrolase activity"/>
    <property type="evidence" value="ECO:0007669"/>
    <property type="project" value="UniProtKB-KW"/>
</dbReference>
<evidence type="ECO:0000313" key="5">
    <source>
        <dbReference type="EMBL" id="OEV06480.1"/>
    </source>
</evidence>
<evidence type="ECO:0000259" key="4">
    <source>
        <dbReference type="PROSITE" id="PS51084"/>
    </source>
</evidence>
<dbReference type="PANTHER" id="PTHR46648">
    <property type="entry name" value="HIT FAMILY PROTEIN 1"/>
    <property type="match status" value="1"/>
</dbReference>
<dbReference type="InterPro" id="IPR011146">
    <property type="entry name" value="HIT-like"/>
</dbReference>
<keyword evidence="5" id="KW-0378">Hydrolase</keyword>
<dbReference type="PATRIC" id="fig|518642.10.peg.878"/>
<evidence type="ECO:0000256" key="1">
    <source>
        <dbReference type="PIRSR" id="PIRSR601310-1"/>
    </source>
</evidence>
<gene>
    <name evidence="5" type="ORF">AN218_30460</name>
</gene>
<dbReference type="EMBL" id="LJGW01000630">
    <property type="protein sequence ID" value="OEV06480.1"/>
    <property type="molecule type" value="Genomic_DNA"/>
</dbReference>
<dbReference type="PRINTS" id="PR00332">
    <property type="entry name" value="HISTRIAD"/>
</dbReference>
<evidence type="ECO:0000313" key="6">
    <source>
        <dbReference type="Proteomes" id="UP000176005"/>
    </source>
</evidence>
<dbReference type="InterPro" id="IPR001310">
    <property type="entry name" value="Histidine_triad_HIT"/>
</dbReference>
<dbReference type="GO" id="GO:0009117">
    <property type="term" value="P:nucleotide metabolic process"/>
    <property type="evidence" value="ECO:0007669"/>
    <property type="project" value="TreeGrafter"/>
</dbReference>
<organism evidence="5 6">
    <name type="scientific">Streptomyces nanshensis</name>
    <dbReference type="NCBI Taxonomy" id="518642"/>
    <lineage>
        <taxon>Bacteria</taxon>
        <taxon>Bacillati</taxon>
        <taxon>Actinomycetota</taxon>
        <taxon>Actinomycetes</taxon>
        <taxon>Kitasatosporales</taxon>
        <taxon>Streptomycetaceae</taxon>
        <taxon>Streptomyces</taxon>
    </lineage>
</organism>
<proteinExistence type="predicted"/>
<evidence type="ECO:0000256" key="2">
    <source>
        <dbReference type="PIRSR" id="PIRSR601310-3"/>
    </source>
</evidence>
<dbReference type="PROSITE" id="PS51084">
    <property type="entry name" value="HIT_2"/>
    <property type="match status" value="1"/>
</dbReference>
<dbReference type="SUPFAM" id="SSF54197">
    <property type="entry name" value="HIT-like"/>
    <property type="match status" value="1"/>
</dbReference>
<evidence type="ECO:0000256" key="3">
    <source>
        <dbReference type="PROSITE-ProRule" id="PRU00464"/>
    </source>
</evidence>
<dbReference type="PANTHER" id="PTHR46648:SF1">
    <property type="entry name" value="ADENOSINE 5'-MONOPHOSPHORAMIDASE HNT1"/>
    <property type="match status" value="1"/>
</dbReference>
<keyword evidence="6" id="KW-1185">Reference proteome</keyword>
<sequence>MDCIFCDIVAGRRESHRVHEDEDVVAFLDARPLFPGHTLVVPRAHHETLTDLPAADVGPFFTRVRRITAAVEAGMEAAGSFVAENNRVSQSVPHLHVHVVPRNRKDGLRGFFWPRSRYGSEEEAAAVAARVRAALPD</sequence>
<reference evidence="5 6" key="1">
    <citation type="journal article" date="2016" name="Front. Microbiol.">
        <title>Comparative Genomics Analysis of Streptomyces Species Reveals Their Adaptation to the Marine Environment and Their Diversity at the Genomic Level.</title>
        <authorList>
            <person name="Tian X."/>
            <person name="Zhang Z."/>
            <person name="Yang T."/>
            <person name="Chen M."/>
            <person name="Li J."/>
            <person name="Chen F."/>
            <person name="Yang J."/>
            <person name="Li W."/>
            <person name="Zhang B."/>
            <person name="Zhang Z."/>
            <person name="Wu J."/>
            <person name="Zhang C."/>
            <person name="Long L."/>
            <person name="Xiao J."/>
        </authorList>
    </citation>
    <scope>NUCLEOTIDE SEQUENCE [LARGE SCALE GENOMIC DNA]</scope>
    <source>
        <strain evidence="5 6">SCSIO 10429</strain>
    </source>
</reference>